<reference evidence="1" key="1">
    <citation type="submission" date="2022-08" db="EMBL/GenBank/DDBJ databases">
        <authorList>
            <person name="Gutierrez-Valencia J."/>
        </authorList>
    </citation>
    <scope>NUCLEOTIDE SEQUENCE</scope>
</reference>
<dbReference type="EMBL" id="CAMGYJ010000004">
    <property type="protein sequence ID" value="CAI0404733.1"/>
    <property type="molecule type" value="Genomic_DNA"/>
</dbReference>
<proteinExistence type="predicted"/>
<dbReference type="Proteomes" id="UP001154282">
    <property type="component" value="Unassembled WGS sequence"/>
</dbReference>
<keyword evidence="2" id="KW-1185">Reference proteome</keyword>
<organism evidence="1 2">
    <name type="scientific">Linum tenue</name>
    <dbReference type="NCBI Taxonomy" id="586396"/>
    <lineage>
        <taxon>Eukaryota</taxon>
        <taxon>Viridiplantae</taxon>
        <taxon>Streptophyta</taxon>
        <taxon>Embryophyta</taxon>
        <taxon>Tracheophyta</taxon>
        <taxon>Spermatophyta</taxon>
        <taxon>Magnoliopsida</taxon>
        <taxon>eudicotyledons</taxon>
        <taxon>Gunneridae</taxon>
        <taxon>Pentapetalae</taxon>
        <taxon>rosids</taxon>
        <taxon>fabids</taxon>
        <taxon>Malpighiales</taxon>
        <taxon>Linaceae</taxon>
        <taxon>Linum</taxon>
    </lineage>
</organism>
<comment type="caution">
    <text evidence="1">The sequence shown here is derived from an EMBL/GenBank/DDBJ whole genome shotgun (WGS) entry which is preliminary data.</text>
</comment>
<name>A0AAV0J4V5_9ROSI</name>
<dbReference type="AlphaFoldDB" id="A0AAV0J4V5"/>
<evidence type="ECO:0000313" key="1">
    <source>
        <dbReference type="EMBL" id="CAI0404733.1"/>
    </source>
</evidence>
<gene>
    <name evidence="1" type="ORF">LITE_LOCUS12588</name>
</gene>
<protein>
    <submittedName>
        <fullName evidence="1">Uncharacterized protein</fullName>
    </submittedName>
</protein>
<sequence>MVGISPDRDGNGFRAFLLPAHPVKAFHPRVEFSISIH</sequence>
<accession>A0AAV0J4V5</accession>
<evidence type="ECO:0000313" key="2">
    <source>
        <dbReference type="Proteomes" id="UP001154282"/>
    </source>
</evidence>